<keyword evidence="2" id="KW-1185">Reference proteome</keyword>
<accession>A0A8X6SJG5</accession>
<comment type="caution">
    <text evidence="1">The sequence shown here is derived from an EMBL/GenBank/DDBJ whole genome shotgun (WGS) entry which is preliminary data.</text>
</comment>
<reference evidence="1" key="1">
    <citation type="submission" date="2020-08" db="EMBL/GenBank/DDBJ databases">
        <title>Multicomponent nature underlies the extraordinary mechanical properties of spider dragline silk.</title>
        <authorList>
            <person name="Kono N."/>
            <person name="Nakamura H."/>
            <person name="Mori M."/>
            <person name="Yoshida Y."/>
            <person name="Ohtoshi R."/>
            <person name="Malay A.D."/>
            <person name="Moran D.A.P."/>
            <person name="Tomita M."/>
            <person name="Numata K."/>
            <person name="Arakawa K."/>
        </authorList>
    </citation>
    <scope>NUCLEOTIDE SEQUENCE</scope>
</reference>
<proteinExistence type="predicted"/>
<protein>
    <submittedName>
        <fullName evidence="1">Uncharacterized protein</fullName>
    </submittedName>
</protein>
<organism evidence="1 2">
    <name type="scientific">Trichonephila clavipes</name>
    <name type="common">Golden silk orbweaver</name>
    <name type="synonym">Nephila clavipes</name>
    <dbReference type="NCBI Taxonomy" id="2585209"/>
    <lineage>
        <taxon>Eukaryota</taxon>
        <taxon>Metazoa</taxon>
        <taxon>Ecdysozoa</taxon>
        <taxon>Arthropoda</taxon>
        <taxon>Chelicerata</taxon>
        <taxon>Arachnida</taxon>
        <taxon>Araneae</taxon>
        <taxon>Araneomorphae</taxon>
        <taxon>Entelegynae</taxon>
        <taxon>Araneoidea</taxon>
        <taxon>Nephilidae</taxon>
        <taxon>Trichonephila</taxon>
    </lineage>
</organism>
<dbReference type="Proteomes" id="UP000887159">
    <property type="component" value="Unassembled WGS sequence"/>
</dbReference>
<dbReference type="EMBL" id="BMAU01021315">
    <property type="protein sequence ID" value="GFY12568.1"/>
    <property type="molecule type" value="Genomic_DNA"/>
</dbReference>
<evidence type="ECO:0000313" key="2">
    <source>
        <dbReference type="Proteomes" id="UP000887159"/>
    </source>
</evidence>
<gene>
    <name evidence="1" type="ORF">TNCV_2447591</name>
</gene>
<name>A0A8X6SJG5_TRICX</name>
<evidence type="ECO:0000313" key="1">
    <source>
        <dbReference type="EMBL" id="GFY12568.1"/>
    </source>
</evidence>
<sequence>MVNVRWRDPRFTNGIGVLKKTGNPPKTMEALNDLRPSKRNAENLALVSECVRRVRLQTLSQIAEARRLRFCESICYKPPQFWQ</sequence>
<dbReference type="AlphaFoldDB" id="A0A8X6SJG5"/>